<sequence>YLVRHGSALAKDYMSADDSTNYWEKAFPLLFPYGMGGLEAPRPTHVSLAEHARWALRYHDRRFRSQSTFMAVAFGIIQRRQALYSSKLQVNKTSFKKLNIHALSDEMLKAASEEEGRTKRAPADPTVRAWRRQVQAMASRVIATDANCAQLRSKIWSTTIVAGPPSLWITINPNDINDPIAQVLLGENIDLHSFDARCGPSPDKRAKNLATDPYGAAQYFHFILHLLMETLFGVS</sequence>
<name>A0A0D7AGC5_9AGAR</name>
<dbReference type="AlphaFoldDB" id="A0A0D7AGC5"/>
<evidence type="ECO:0000313" key="2">
    <source>
        <dbReference type="EMBL" id="KIY49888.1"/>
    </source>
</evidence>
<dbReference type="Proteomes" id="UP000054144">
    <property type="component" value="Unassembled WGS sequence"/>
</dbReference>
<gene>
    <name evidence="2" type="ORF">FISHEDRAFT_13114</name>
</gene>
<dbReference type="OrthoDB" id="432234at2759"/>
<evidence type="ECO:0000259" key="1">
    <source>
        <dbReference type="Pfam" id="PF14214"/>
    </source>
</evidence>
<reference evidence="2 3" key="1">
    <citation type="journal article" date="2015" name="Fungal Genet. Biol.">
        <title>Evolution of novel wood decay mechanisms in Agaricales revealed by the genome sequences of Fistulina hepatica and Cylindrobasidium torrendii.</title>
        <authorList>
            <person name="Floudas D."/>
            <person name="Held B.W."/>
            <person name="Riley R."/>
            <person name="Nagy L.G."/>
            <person name="Koehler G."/>
            <person name="Ransdell A.S."/>
            <person name="Younus H."/>
            <person name="Chow J."/>
            <person name="Chiniquy J."/>
            <person name="Lipzen A."/>
            <person name="Tritt A."/>
            <person name="Sun H."/>
            <person name="Haridas S."/>
            <person name="LaButti K."/>
            <person name="Ohm R.A."/>
            <person name="Kues U."/>
            <person name="Blanchette R.A."/>
            <person name="Grigoriev I.V."/>
            <person name="Minto R.E."/>
            <person name="Hibbett D.S."/>
        </authorList>
    </citation>
    <scope>NUCLEOTIDE SEQUENCE [LARGE SCALE GENOMIC DNA]</scope>
    <source>
        <strain evidence="2 3">ATCC 64428</strain>
    </source>
</reference>
<dbReference type="Pfam" id="PF14214">
    <property type="entry name" value="Helitron_like_N"/>
    <property type="match status" value="1"/>
</dbReference>
<feature type="non-terminal residue" evidence="2">
    <location>
        <position position="235"/>
    </location>
</feature>
<organism evidence="2 3">
    <name type="scientific">Fistulina hepatica ATCC 64428</name>
    <dbReference type="NCBI Taxonomy" id="1128425"/>
    <lineage>
        <taxon>Eukaryota</taxon>
        <taxon>Fungi</taxon>
        <taxon>Dikarya</taxon>
        <taxon>Basidiomycota</taxon>
        <taxon>Agaricomycotina</taxon>
        <taxon>Agaricomycetes</taxon>
        <taxon>Agaricomycetidae</taxon>
        <taxon>Agaricales</taxon>
        <taxon>Fistulinaceae</taxon>
        <taxon>Fistulina</taxon>
    </lineage>
</organism>
<accession>A0A0D7AGC5</accession>
<evidence type="ECO:0000313" key="3">
    <source>
        <dbReference type="Proteomes" id="UP000054144"/>
    </source>
</evidence>
<proteinExistence type="predicted"/>
<dbReference type="EMBL" id="KN881713">
    <property type="protein sequence ID" value="KIY49888.1"/>
    <property type="molecule type" value="Genomic_DNA"/>
</dbReference>
<keyword evidence="3" id="KW-1185">Reference proteome</keyword>
<protein>
    <recommendedName>
        <fullName evidence="1">Helitron helicase-like domain-containing protein</fullName>
    </recommendedName>
</protein>
<feature type="non-terminal residue" evidence="2">
    <location>
        <position position="1"/>
    </location>
</feature>
<dbReference type="InterPro" id="IPR025476">
    <property type="entry name" value="Helitron_helicase-like"/>
</dbReference>
<feature type="domain" description="Helitron helicase-like" evidence="1">
    <location>
        <begin position="51"/>
        <end position="231"/>
    </location>
</feature>